<proteinExistence type="predicted"/>
<evidence type="ECO:0000313" key="7">
    <source>
        <dbReference type="EMBL" id="MRW84140.1"/>
    </source>
</evidence>
<evidence type="ECO:0000256" key="1">
    <source>
        <dbReference type="ARBA" id="ARBA00004141"/>
    </source>
</evidence>
<dbReference type="GO" id="GO:0016020">
    <property type="term" value="C:membrane"/>
    <property type="evidence" value="ECO:0007669"/>
    <property type="project" value="UniProtKB-SubCell"/>
</dbReference>
<feature type="transmembrane region" description="Helical" evidence="5">
    <location>
        <begin position="224"/>
        <end position="245"/>
    </location>
</feature>
<reference evidence="7 8" key="1">
    <citation type="submission" date="2019-11" db="EMBL/GenBank/DDBJ databases">
        <title>Novel species isolated from a subtropical stream in China.</title>
        <authorList>
            <person name="Lu H."/>
        </authorList>
    </citation>
    <scope>NUCLEOTIDE SEQUENCE [LARGE SCALE GENOMIC DNA]</scope>
    <source>
        <strain evidence="7 8">FT26W</strain>
    </source>
</reference>
<dbReference type="AlphaFoldDB" id="A0A844D974"/>
<keyword evidence="8" id="KW-1185">Reference proteome</keyword>
<protein>
    <submittedName>
        <fullName evidence="7">FUSC family protein</fullName>
    </submittedName>
</protein>
<evidence type="ECO:0000313" key="8">
    <source>
        <dbReference type="Proteomes" id="UP000439986"/>
    </source>
</evidence>
<accession>A0A844D974</accession>
<feature type="domain" description="Integral membrane bound transporter" evidence="6">
    <location>
        <begin position="43"/>
        <end position="172"/>
    </location>
</feature>
<feature type="transmembrane region" description="Helical" evidence="5">
    <location>
        <begin position="157"/>
        <end position="179"/>
    </location>
</feature>
<sequence>MDADRLRGWSAAAASVARDFLPWRMSGARAVDEVSCLAAVLLAIAGAHGLGIGNVGWAAFSAFIVIRGTFAETAWRGALRVAGTVAGVTLAWLLAPVLLGSTVLLSLALAVVGGATLYLCVVDRRGYGWLLVGLSFAMVLVDGMQDSSVALAAFAKARLAEVCVGTAAAVLVSAVSALLTRRAVPLVAAPALQFWHKPACLHALQGALALALIPWVWSAWHIKALSQSSITIMAVMMVPAVELATSDSPAATRLRHRFFGCCIGGLLATGILLLSHASPVIMTLAACLGVAAGRHIENAGHGVEYVGTQLALAFLVVLVPDNYASVDAATGLQRLFGIVIGMVLLEVVRRFLKTKRGKIPGP</sequence>
<keyword evidence="3 5" id="KW-1133">Transmembrane helix</keyword>
<dbReference type="Pfam" id="PF13515">
    <property type="entry name" value="FUSC_2"/>
    <property type="match status" value="1"/>
</dbReference>
<feature type="transmembrane region" description="Helical" evidence="5">
    <location>
        <begin position="37"/>
        <end position="66"/>
    </location>
</feature>
<evidence type="ECO:0000256" key="5">
    <source>
        <dbReference type="SAM" id="Phobius"/>
    </source>
</evidence>
<name>A0A844D974_9BURK</name>
<feature type="transmembrane region" description="Helical" evidence="5">
    <location>
        <begin position="257"/>
        <end position="274"/>
    </location>
</feature>
<dbReference type="RefSeq" id="WP_154357191.1">
    <property type="nucleotide sequence ID" value="NZ_WKJL01000004.1"/>
</dbReference>
<comment type="caution">
    <text evidence="7">The sequence shown here is derived from an EMBL/GenBank/DDBJ whole genome shotgun (WGS) entry which is preliminary data.</text>
</comment>
<feature type="transmembrane region" description="Helical" evidence="5">
    <location>
        <begin position="331"/>
        <end position="348"/>
    </location>
</feature>
<evidence type="ECO:0000256" key="3">
    <source>
        <dbReference type="ARBA" id="ARBA00022989"/>
    </source>
</evidence>
<evidence type="ECO:0000256" key="4">
    <source>
        <dbReference type="ARBA" id="ARBA00023136"/>
    </source>
</evidence>
<feature type="transmembrane region" description="Helical" evidence="5">
    <location>
        <begin position="101"/>
        <end position="120"/>
    </location>
</feature>
<keyword evidence="4 5" id="KW-0472">Membrane</keyword>
<evidence type="ECO:0000256" key="2">
    <source>
        <dbReference type="ARBA" id="ARBA00022692"/>
    </source>
</evidence>
<feature type="transmembrane region" description="Helical" evidence="5">
    <location>
        <begin position="199"/>
        <end position="218"/>
    </location>
</feature>
<feature type="transmembrane region" description="Helical" evidence="5">
    <location>
        <begin position="78"/>
        <end position="95"/>
    </location>
</feature>
<comment type="subcellular location">
    <subcellularLocation>
        <location evidence="1">Membrane</location>
        <topology evidence="1">Multi-pass membrane protein</topology>
    </subcellularLocation>
</comment>
<feature type="transmembrane region" description="Helical" evidence="5">
    <location>
        <begin position="127"/>
        <end position="145"/>
    </location>
</feature>
<keyword evidence="2 5" id="KW-0812">Transmembrane</keyword>
<dbReference type="InterPro" id="IPR049453">
    <property type="entry name" value="Memb_transporter_dom"/>
</dbReference>
<gene>
    <name evidence="7" type="ORF">GJ698_08515</name>
</gene>
<evidence type="ECO:0000259" key="6">
    <source>
        <dbReference type="Pfam" id="PF13515"/>
    </source>
</evidence>
<dbReference type="Proteomes" id="UP000439986">
    <property type="component" value="Unassembled WGS sequence"/>
</dbReference>
<dbReference type="EMBL" id="WKJL01000004">
    <property type="protein sequence ID" value="MRW84140.1"/>
    <property type="molecule type" value="Genomic_DNA"/>
</dbReference>
<organism evidence="7 8">
    <name type="scientific">Duganella aquatilis</name>
    <dbReference type="NCBI Taxonomy" id="2666082"/>
    <lineage>
        <taxon>Bacteria</taxon>
        <taxon>Pseudomonadati</taxon>
        <taxon>Pseudomonadota</taxon>
        <taxon>Betaproteobacteria</taxon>
        <taxon>Burkholderiales</taxon>
        <taxon>Oxalobacteraceae</taxon>
        <taxon>Telluria group</taxon>
        <taxon>Duganella</taxon>
    </lineage>
</organism>